<evidence type="ECO:0000256" key="1">
    <source>
        <dbReference type="SAM" id="MobiDB-lite"/>
    </source>
</evidence>
<protein>
    <submittedName>
        <fullName evidence="2">Uncharacterized protein</fullName>
    </submittedName>
</protein>
<evidence type="ECO:0000313" key="2">
    <source>
        <dbReference type="EMBL" id="ARF10446.1"/>
    </source>
</evidence>
<accession>A0A1V0SFE7</accession>
<proteinExistence type="predicted"/>
<gene>
    <name evidence="2" type="ORF">Hokovirus_1_325</name>
</gene>
<feature type="region of interest" description="Disordered" evidence="1">
    <location>
        <begin position="1"/>
        <end position="36"/>
    </location>
</feature>
<reference evidence="2" key="1">
    <citation type="journal article" date="2017" name="Science">
        <title>Giant viruses with an expanded complement of translation system components.</title>
        <authorList>
            <person name="Schulz F."/>
            <person name="Yutin N."/>
            <person name="Ivanova N.N."/>
            <person name="Ortega D.R."/>
            <person name="Lee T.K."/>
            <person name="Vierheilig J."/>
            <person name="Daims H."/>
            <person name="Horn M."/>
            <person name="Wagner M."/>
            <person name="Jensen G.J."/>
            <person name="Kyrpides N.C."/>
            <person name="Koonin E.V."/>
            <person name="Woyke T."/>
        </authorList>
    </citation>
    <scope>NUCLEOTIDE SEQUENCE</scope>
    <source>
        <strain evidence="2">HKV1</strain>
    </source>
</reference>
<dbReference type="EMBL" id="KY684103">
    <property type="protein sequence ID" value="ARF10446.1"/>
    <property type="molecule type" value="Genomic_DNA"/>
</dbReference>
<feature type="compositionally biased region" description="Low complexity" evidence="1">
    <location>
        <begin position="27"/>
        <end position="36"/>
    </location>
</feature>
<name>A0A1V0SFE7_9VIRU</name>
<organism evidence="2">
    <name type="scientific">Hokovirus HKV1</name>
    <dbReference type="NCBI Taxonomy" id="1977638"/>
    <lineage>
        <taxon>Viruses</taxon>
        <taxon>Varidnaviria</taxon>
        <taxon>Bamfordvirae</taxon>
        <taxon>Nucleocytoviricota</taxon>
        <taxon>Megaviricetes</taxon>
        <taxon>Imitervirales</taxon>
        <taxon>Mimiviridae</taxon>
        <taxon>Klosneuvirinae</taxon>
        <taxon>Hokovirus</taxon>
    </lineage>
</organism>
<sequence>MSSEQQMKKIIIKKTNEKRPHTKKTKTQNTNNTTLEQENTQDVKILEKENTQTINSDKEIKKHRRRILLVIVNKILQNVNKEQIDDVRKFINIEREDILNTKNNLILNEMEQEILLYFNNNKYMQLKNPKQKKILLNFLKNACMESGYNFSYSKQEDIIFVNEKKYRRTVFLYSIQ</sequence>